<dbReference type="SUPFAM" id="SSF56300">
    <property type="entry name" value="Metallo-dependent phosphatases"/>
    <property type="match status" value="1"/>
</dbReference>
<dbReference type="PANTHER" id="PTHR43606">
    <property type="entry name" value="PHOSPHATASE, PUTATIVE (AFU_ORTHOLOGUE AFUA_6G08710)-RELATED"/>
    <property type="match status" value="1"/>
</dbReference>
<organism evidence="2 3">
    <name type="scientific">Membranihabitans marinus</name>
    <dbReference type="NCBI Taxonomy" id="1227546"/>
    <lineage>
        <taxon>Bacteria</taxon>
        <taxon>Pseudomonadati</taxon>
        <taxon>Bacteroidota</taxon>
        <taxon>Saprospiria</taxon>
        <taxon>Saprospirales</taxon>
        <taxon>Saprospiraceae</taxon>
        <taxon>Membranihabitans</taxon>
    </lineage>
</organism>
<name>A0A953HNT2_9BACT</name>
<dbReference type="InterPro" id="IPR038607">
    <property type="entry name" value="PhoD-like_sf"/>
</dbReference>
<dbReference type="InterPro" id="IPR018946">
    <property type="entry name" value="PhoD-like_MPP"/>
</dbReference>
<dbReference type="EMBL" id="JAHVHU010000007">
    <property type="protein sequence ID" value="MBY5957998.1"/>
    <property type="molecule type" value="Genomic_DNA"/>
</dbReference>
<evidence type="ECO:0000313" key="3">
    <source>
        <dbReference type="Proteomes" id="UP000753961"/>
    </source>
</evidence>
<dbReference type="Pfam" id="PF09423">
    <property type="entry name" value="PhoD"/>
    <property type="match status" value="1"/>
</dbReference>
<accession>A0A953HNT2</accession>
<dbReference type="InterPro" id="IPR052900">
    <property type="entry name" value="Phospholipid_Metab_Enz"/>
</dbReference>
<sequence>MKSPTRRSFFRRTGLYVLGLPFVHLRKQLLGPGKDDPSLVYFTNGIKVTELRSHSAIIWTRLCAQMHPVPVRHERVDKGGTDFPVAFNEDMPVHEMDGAVPGISGEVRLIVHGAGKKTTTEWFPARESHDFTVHIPIRRLDAASHYTVIVEGRQSSSDKINRLTGEFRTPPIDTAVAPVLLATSTCQYFWNYDDAERGYQSYDSMRRMKPDLFVQTGDYIYYDRPGPMATTVEKARHKWHAMNSWPSLRTFFQSTPIYMLKDDHDLLSDDAWKETKPLGELTYTDGLKLWRENVPLEDKPYRTFRWGQDLQIWLVESREFRHQHQDIPAAERSIWGDEQKAWFEKTVKESDATFKILISPMPVVGPDREKKADNHSNSRFQTEGEWVRNFISDQKNMYIVNGDRHWQYVSKDINRDLWEFGSGPVSDAHAGGWKSDDVRPEHRFLRVKGGFLTVEVDRKEDTPFIEFTHYDVSGNPLHREQFSETIR</sequence>
<feature type="domain" description="PhoD-like phosphatase metallophosphatase" evidence="1">
    <location>
        <begin position="182"/>
        <end position="434"/>
    </location>
</feature>
<dbReference type="Gene3D" id="3.60.21.70">
    <property type="entry name" value="PhoD-like phosphatase"/>
    <property type="match status" value="1"/>
</dbReference>
<comment type="caution">
    <text evidence="2">The sequence shown here is derived from an EMBL/GenBank/DDBJ whole genome shotgun (WGS) entry which is preliminary data.</text>
</comment>
<proteinExistence type="predicted"/>
<protein>
    <submittedName>
        <fullName evidence="2">Alkaline phosphatase D family protein</fullName>
    </submittedName>
</protein>
<evidence type="ECO:0000313" key="2">
    <source>
        <dbReference type="EMBL" id="MBY5957998.1"/>
    </source>
</evidence>
<gene>
    <name evidence="2" type="ORF">KUV50_07650</name>
</gene>
<dbReference type="InterPro" id="IPR029052">
    <property type="entry name" value="Metallo-depent_PP-like"/>
</dbReference>
<dbReference type="RefSeq" id="WP_222579535.1">
    <property type="nucleotide sequence ID" value="NZ_JAHVHU010000007.1"/>
</dbReference>
<keyword evidence="3" id="KW-1185">Reference proteome</keyword>
<dbReference type="Proteomes" id="UP000753961">
    <property type="component" value="Unassembled WGS sequence"/>
</dbReference>
<dbReference type="AlphaFoldDB" id="A0A953HNT2"/>
<reference evidence="2" key="1">
    <citation type="submission" date="2021-06" db="EMBL/GenBank/DDBJ databases">
        <title>44 bacteria genomes isolated from Dapeng, Shenzhen.</title>
        <authorList>
            <person name="Zheng W."/>
            <person name="Yu S."/>
            <person name="Huang Y."/>
        </authorList>
    </citation>
    <scope>NUCLEOTIDE SEQUENCE</scope>
    <source>
        <strain evidence="2">DP5N28-2</strain>
    </source>
</reference>
<dbReference type="PANTHER" id="PTHR43606:SF1">
    <property type="entry name" value="PHOD-LIKE PHOSPHATASE METALLOPHOSPHATASE DOMAIN-CONTAINING PROTEIN"/>
    <property type="match status" value="1"/>
</dbReference>
<evidence type="ECO:0000259" key="1">
    <source>
        <dbReference type="Pfam" id="PF09423"/>
    </source>
</evidence>